<name>A0A0F7ZQ97_9HYPO</name>
<evidence type="ECO:0000256" key="6">
    <source>
        <dbReference type="SAM" id="MobiDB-lite"/>
    </source>
</evidence>
<dbReference type="PANTHER" id="PTHR45649:SF3">
    <property type="entry name" value="POLYAMINE TRANSPORTER TPO5"/>
    <property type="match status" value="1"/>
</dbReference>
<reference evidence="8 9" key="1">
    <citation type="journal article" date="2014" name="Genome Biol. Evol.">
        <title>Comparative genomics and transcriptomics analyses reveal divergent lifestyle features of nematode endoparasitic fungus Hirsutella minnesotensis.</title>
        <authorList>
            <person name="Lai Y."/>
            <person name="Liu K."/>
            <person name="Zhang X."/>
            <person name="Zhang X."/>
            <person name="Li K."/>
            <person name="Wang N."/>
            <person name="Shu C."/>
            <person name="Wu Y."/>
            <person name="Wang C."/>
            <person name="Bushley K.E."/>
            <person name="Xiang M."/>
            <person name="Liu X."/>
        </authorList>
    </citation>
    <scope>NUCLEOTIDE SEQUENCE [LARGE SCALE GENOMIC DNA]</scope>
    <source>
        <strain evidence="8 9">3608</strain>
    </source>
</reference>
<sequence>MEEGRRLSVPEAADQALASRGYKSELPRNLSMMSILGLSFAIMAVPFGISTTMYITLTNGQAVSVLWGWVLVSLISVCIAASLAEICAVFPTAGGVYYWSAMLSNRRWAPLVSFVDGWLTLVGNWTVTLSINFSGAQLILSAITIFNPDFVANQWQTVLCFWAVMLICTLVNAFGSRYLDLINKVCIYWTSASVLIILVTLLVMAPKRRDAAFVFAHYDASASGWPGGWSFFVGLLQPAYTLTGYGMVAAMCEEVQNPEREVPKAIVLSVVAAGITGVIYILPILFVLPDVQMLLQVANSQPIGLLFKTVTGSAAGGFGLLFLILGILMFAGIGALTAASRCTYAFARDGAIPGHKLWSRVNKKLDMPLWALALSAVVDCVLGCIYFGSSAAFNSFTGVATICLSASYGVPVLVNLVRRREQVKNSPFPLGRLGTAMNIICIVWIIFAIVIFCMPVSLPVTASSMNYASVVFAGFAAIAFLWYFVYARKNFTGPPVMAVDSSEHGAVVGRSPKGPGSTGGGDSEETPTPVAPEKRR</sequence>
<feature type="transmembrane region" description="Helical" evidence="7">
    <location>
        <begin position="395"/>
        <end position="417"/>
    </location>
</feature>
<dbReference type="InterPro" id="IPR002293">
    <property type="entry name" value="AA/rel_permease1"/>
</dbReference>
<keyword evidence="5 7" id="KW-0472">Membrane</keyword>
<dbReference type="Pfam" id="PF13520">
    <property type="entry name" value="AA_permease_2"/>
    <property type="match status" value="1"/>
</dbReference>
<dbReference type="GO" id="GO:0022857">
    <property type="term" value="F:transmembrane transporter activity"/>
    <property type="evidence" value="ECO:0007669"/>
    <property type="project" value="InterPro"/>
</dbReference>
<dbReference type="OrthoDB" id="3900342at2759"/>
<feature type="transmembrane region" description="Helical" evidence="7">
    <location>
        <begin position="369"/>
        <end position="389"/>
    </location>
</feature>
<feature type="transmembrane region" description="Helical" evidence="7">
    <location>
        <begin position="111"/>
        <end position="135"/>
    </location>
</feature>
<feature type="transmembrane region" description="Helical" evidence="7">
    <location>
        <begin position="314"/>
        <end position="338"/>
    </location>
</feature>
<dbReference type="GO" id="GO:0016020">
    <property type="term" value="C:membrane"/>
    <property type="evidence" value="ECO:0007669"/>
    <property type="project" value="UniProtKB-SubCell"/>
</dbReference>
<evidence type="ECO:0008006" key="10">
    <source>
        <dbReference type="Google" id="ProtNLM"/>
    </source>
</evidence>
<protein>
    <recommendedName>
        <fullName evidence="10">Polyamine transporter TPO5</fullName>
    </recommendedName>
</protein>
<evidence type="ECO:0000256" key="5">
    <source>
        <dbReference type="ARBA" id="ARBA00023136"/>
    </source>
</evidence>
<feature type="transmembrane region" description="Helical" evidence="7">
    <location>
        <begin position="155"/>
        <end position="174"/>
    </location>
</feature>
<dbReference type="EMBL" id="KQ030509">
    <property type="protein sequence ID" value="KJZ76870.1"/>
    <property type="molecule type" value="Genomic_DNA"/>
</dbReference>
<feature type="transmembrane region" description="Helical" evidence="7">
    <location>
        <begin position="30"/>
        <end position="54"/>
    </location>
</feature>
<feature type="transmembrane region" description="Helical" evidence="7">
    <location>
        <begin position="66"/>
        <end position="99"/>
    </location>
</feature>
<dbReference type="PANTHER" id="PTHR45649">
    <property type="entry name" value="AMINO-ACID PERMEASE BAT1"/>
    <property type="match status" value="1"/>
</dbReference>
<feature type="transmembrane region" description="Helical" evidence="7">
    <location>
        <begin position="229"/>
        <end position="253"/>
    </location>
</feature>
<evidence type="ECO:0000256" key="4">
    <source>
        <dbReference type="ARBA" id="ARBA00022989"/>
    </source>
</evidence>
<keyword evidence="2" id="KW-0813">Transport</keyword>
<feature type="transmembrane region" description="Helical" evidence="7">
    <location>
        <begin position="186"/>
        <end position="205"/>
    </location>
</feature>
<keyword evidence="3 7" id="KW-0812">Transmembrane</keyword>
<evidence type="ECO:0000256" key="1">
    <source>
        <dbReference type="ARBA" id="ARBA00004141"/>
    </source>
</evidence>
<accession>A0A0F7ZQ97</accession>
<gene>
    <name evidence="8" type="ORF">HIM_03747</name>
</gene>
<feature type="region of interest" description="Disordered" evidence="6">
    <location>
        <begin position="505"/>
        <end position="536"/>
    </location>
</feature>
<organism evidence="8 9">
    <name type="scientific">Hirsutella minnesotensis 3608</name>
    <dbReference type="NCBI Taxonomy" id="1043627"/>
    <lineage>
        <taxon>Eukaryota</taxon>
        <taxon>Fungi</taxon>
        <taxon>Dikarya</taxon>
        <taxon>Ascomycota</taxon>
        <taxon>Pezizomycotina</taxon>
        <taxon>Sordariomycetes</taxon>
        <taxon>Hypocreomycetidae</taxon>
        <taxon>Hypocreales</taxon>
        <taxon>Ophiocordycipitaceae</taxon>
        <taxon>Hirsutella</taxon>
    </lineage>
</organism>
<feature type="transmembrane region" description="Helical" evidence="7">
    <location>
        <begin position="437"/>
        <end position="458"/>
    </location>
</feature>
<feature type="transmembrane region" description="Helical" evidence="7">
    <location>
        <begin position="464"/>
        <end position="485"/>
    </location>
</feature>
<evidence type="ECO:0000313" key="9">
    <source>
        <dbReference type="Proteomes" id="UP000054481"/>
    </source>
</evidence>
<dbReference type="PIRSF" id="PIRSF006060">
    <property type="entry name" value="AA_transporter"/>
    <property type="match status" value="1"/>
</dbReference>
<evidence type="ECO:0000313" key="8">
    <source>
        <dbReference type="EMBL" id="KJZ76870.1"/>
    </source>
</evidence>
<dbReference type="Gene3D" id="1.20.1740.10">
    <property type="entry name" value="Amino acid/polyamine transporter I"/>
    <property type="match status" value="1"/>
</dbReference>
<evidence type="ECO:0000256" key="3">
    <source>
        <dbReference type="ARBA" id="ARBA00022692"/>
    </source>
</evidence>
<evidence type="ECO:0000256" key="2">
    <source>
        <dbReference type="ARBA" id="ARBA00022448"/>
    </source>
</evidence>
<dbReference type="Proteomes" id="UP000054481">
    <property type="component" value="Unassembled WGS sequence"/>
</dbReference>
<comment type="subcellular location">
    <subcellularLocation>
        <location evidence="1">Membrane</location>
        <topology evidence="1">Multi-pass membrane protein</topology>
    </subcellularLocation>
</comment>
<feature type="transmembrane region" description="Helical" evidence="7">
    <location>
        <begin position="265"/>
        <end position="288"/>
    </location>
</feature>
<evidence type="ECO:0000256" key="7">
    <source>
        <dbReference type="SAM" id="Phobius"/>
    </source>
</evidence>
<dbReference type="AlphaFoldDB" id="A0A0F7ZQ97"/>
<proteinExistence type="predicted"/>
<keyword evidence="9" id="KW-1185">Reference proteome</keyword>
<keyword evidence="4 7" id="KW-1133">Transmembrane helix</keyword>